<dbReference type="InterPro" id="IPR000182">
    <property type="entry name" value="GNAT_dom"/>
</dbReference>
<evidence type="ECO:0000259" key="1">
    <source>
        <dbReference type="PROSITE" id="PS51186"/>
    </source>
</evidence>
<gene>
    <name evidence="2" type="ORF">H261_17483</name>
</gene>
<keyword evidence="3" id="KW-1185">Reference proteome</keyword>
<organism evidence="2 3">
    <name type="scientific">Paramagnetospirillum caucaseum</name>
    <dbReference type="NCBI Taxonomy" id="1244869"/>
    <lineage>
        <taxon>Bacteria</taxon>
        <taxon>Pseudomonadati</taxon>
        <taxon>Pseudomonadota</taxon>
        <taxon>Alphaproteobacteria</taxon>
        <taxon>Rhodospirillales</taxon>
        <taxon>Magnetospirillaceae</taxon>
        <taxon>Paramagnetospirillum</taxon>
    </lineage>
</organism>
<sequence length="181" mass="19509">MCQALAEILNTDTKLASALGYAPSKPPLTAGQFMAQTATWCKAHDAVAFAVTVGDGRALGLLSISRLNDPDRRGRLGYWLASEHWGKGIMRDVFTHCLAIAKSHGLRSISGRIPVGNVASERLWLRHGAVEAPANEGQDFSLAGISEIWGCISLCLALARFGGSLYRPLRPSFLRRGHSPL</sequence>
<dbReference type="Gene3D" id="3.40.630.30">
    <property type="match status" value="1"/>
</dbReference>
<proteinExistence type="predicted"/>
<dbReference type="EMBL" id="AONQ01000058">
    <property type="protein sequence ID" value="EME68614.1"/>
    <property type="molecule type" value="Genomic_DNA"/>
</dbReference>
<dbReference type="GO" id="GO:0016747">
    <property type="term" value="F:acyltransferase activity, transferring groups other than amino-acyl groups"/>
    <property type="evidence" value="ECO:0007669"/>
    <property type="project" value="InterPro"/>
</dbReference>
<dbReference type="OrthoDB" id="6293260at2"/>
<dbReference type="PROSITE" id="PS51186">
    <property type="entry name" value="GNAT"/>
    <property type="match status" value="1"/>
</dbReference>
<comment type="caution">
    <text evidence="2">The sequence shown here is derived from an EMBL/GenBank/DDBJ whole genome shotgun (WGS) entry which is preliminary data.</text>
</comment>
<dbReference type="RefSeq" id="WP_008620067.1">
    <property type="nucleotide sequence ID" value="NZ_AONQ01000058.1"/>
</dbReference>
<reference evidence="2 3" key="1">
    <citation type="journal article" date="2014" name="Genome Announc.">
        <title>Draft Genome Sequence of Magnetospirillum sp. Strain SO-1, a Freshwater Magnetotactic Bacterium Isolated from the Ol'khovka River, Russia.</title>
        <authorList>
            <person name="Grouzdev D.S."/>
            <person name="Dziuba M.V."/>
            <person name="Sukhacheva M.S."/>
            <person name="Mardanov A.V."/>
            <person name="Beletskiy A.V."/>
            <person name="Kuznetsov B.B."/>
            <person name="Skryabin K.G."/>
        </authorList>
    </citation>
    <scope>NUCLEOTIDE SEQUENCE [LARGE SCALE GENOMIC DNA]</scope>
    <source>
        <strain evidence="2 3">SO-1</strain>
    </source>
</reference>
<accession>M3A814</accession>
<name>M3A814_9PROT</name>
<dbReference type="AlphaFoldDB" id="M3A814"/>
<evidence type="ECO:0000313" key="3">
    <source>
        <dbReference type="Proteomes" id="UP000011744"/>
    </source>
</evidence>
<dbReference type="Pfam" id="PF13302">
    <property type="entry name" value="Acetyltransf_3"/>
    <property type="match status" value="1"/>
</dbReference>
<dbReference type="STRING" id="1244869.H261_17483"/>
<dbReference type="InterPro" id="IPR016181">
    <property type="entry name" value="Acyl_CoA_acyltransferase"/>
</dbReference>
<dbReference type="CDD" id="cd04301">
    <property type="entry name" value="NAT_SF"/>
    <property type="match status" value="1"/>
</dbReference>
<evidence type="ECO:0000313" key="2">
    <source>
        <dbReference type="EMBL" id="EME68614.1"/>
    </source>
</evidence>
<dbReference type="SUPFAM" id="SSF55729">
    <property type="entry name" value="Acyl-CoA N-acyltransferases (Nat)"/>
    <property type="match status" value="1"/>
</dbReference>
<protein>
    <recommendedName>
        <fullName evidence="1">N-acetyltransferase domain-containing protein</fullName>
    </recommendedName>
</protein>
<feature type="domain" description="N-acetyltransferase" evidence="1">
    <location>
        <begin position="3"/>
        <end position="152"/>
    </location>
</feature>
<dbReference type="Proteomes" id="UP000011744">
    <property type="component" value="Unassembled WGS sequence"/>
</dbReference>